<reference evidence="2" key="1">
    <citation type="submission" date="2022-11" db="UniProtKB">
        <authorList>
            <consortium name="WormBaseParasite"/>
        </authorList>
    </citation>
    <scope>IDENTIFICATION</scope>
</reference>
<evidence type="ECO:0000313" key="1">
    <source>
        <dbReference type="Proteomes" id="UP000887569"/>
    </source>
</evidence>
<organism evidence="1 2">
    <name type="scientific">Parascaris univalens</name>
    <name type="common">Nematode worm</name>
    <dbReference type="NCBI Taxonomy" id="6257"/>
    <lineage>
        <taxon>Eukaryota</taxon>
        <taxon>Metazoa</taxon>
        <taxon>Ecdysozoa</taxon>
        <taxon>Nematoda</taxon>
        <taxon>Chromadorea</taxon>
        <taxon>Rhabditida</taxon>
        <taxon>Spirurina</taxon>
        <taxon>Ascaridomorpha</taxon>
        <taxon>Ascaridoidea</taxon>
        <taxon>Ascarididae</taxon>
        <taxon>Parascaris</taxon>
    </lineage>
</organism>
<sequence length="31" mass="3704">MHELMAWKTMCTCRIANRTNQLPDFFIYVIG</sequence>
<evidence type="ECO:0000313" key="2">
    <source>
        <dbReference type="WBParaSite" id="PgB07_g039_t02"/>
    </source>
</evidence>
<dbReference type="Proteomes" id="UP000887569">
    <property type="component" value="Unplaced"/>
</dbReference>
<accession>A0A914ZKZ7</accession>
<dbReference type="WBParaSite" id="PgB07_g039_t02">
    <property type="protein sequence ID" value="PgB07_g039_t02"/>
    <property type="gene ID" value="PgB07_g039"/>
</dbReference>
<dbReference type="AlphaFoldDB" id="A0A914ZKZ7"/>
<proteinExistence type="predicted"/>
<keyword evidence="1" id="KW-1185">Reference proteome</keyword>
<protein>
    <submittedName>
        <fullName evidence="2">Uncharacterized protein</fullName>
    </submittedName>
</protein>
<name>A0A914ZKZ7_PARUN</name>